<keyword evidence="7" id="KW-1015">Disulfide bond</keyword>
<evidence type="ECO:0000256" key="7">
    <source>
        <dbReference type="ARBA" id="ARBA00023157"/>
    </source>
</evidence>
<evidence type="ECO:0000256" key="13">
    <source>
        <dbReference type="PIRSR" id="PIRSR000239-1"/>
    </source>
</evidence>
<evidence type="ECO:0000256" key="8">
    <source>
        <dbReference type="ARBA" id="ARBA00023284"/>
    </source>
</evidence>
<dbReference type="PANTHER" id="PTHR42801">
    <property type="entry name" value="THIOREDOXIN-DEPENDENT PEROXIDE REDUCTASE"/>
    <property type="match status" value="1"/>
</dbReference>
<dbReference type="Gene3D" id="3.40.30.10">
    <property type="entry name" value="Glutaredoxin"/>
    <property type="match status" value="1"/>
</dbReference>
<keyword evidence="6" id="KW-0560">Oxidoreductase</keyword>
<comment type="similarity">
    <text evidence="10">Belongs to the peroxiredoxin family. BCP/PrxQ subfamily.</text>
</comment>
<evidence type="ECO:0000256" key="3">
    <source>
        <dbReference type="ARBA" id="ARBA00013017"/>
    </source>
</evidence>
<keyword evidence="8" id="KW-0676">Redox-active center</keyword>
<dbReference type="InterPro" id="IPR036249">
    <property type="entry name" value="Thioredoxin-like_sf"/>
</dbReference>
<dbReference type="EMBL" id="LPUF01000002">
    <property type="protein sequence ID" value="OQK16007.1"/>
    <property type="molecule type" value="Genomic_DNA"/>
</dbReference>
<dbReference type="SUPFAM" id="SSF52833">
    <property type="entry name" value="Thioredoxin-like"/>
    <property type="match status" value="1"/>
</dbReference>
<dbReference type="PANTHER" id="PTHR42801:SF4">
    <property type="entry name" value="AHPC_TSA FAMILY PROTEIN"/>
    <property type="match status" value="1"/>
</dbReference>
<dbReference type="InterPro" id="IPR024706">
    <property type="entry name" value="Peroxiredoxin_AhpC-typ"/>
</dbReference>
<dbReference type="InterPro" id="IPR000866">
    <property type="entry name" value="AhpC/TSA"/>
</dbReference>
<dbReference type="InterPro" id="IPR013766">
    <property type="entry name" value="Thioredoxin_domain"/>
</dbReference>
<dbReference type="GO" id="GO:0008379">
    <property type="term" value="F:thioredoxin peroxidase activity"/>
    <property type="evidence" value="ECO:0007669"/>
    <property type="project" value="TreeGrafter"/>
</dbReference>
<name>A0A1V8M367_9GAMM</name>
<dbReference type="STRING" id="1420851.AU255_12865"/>
<gene>
    <name evidence="15" type="ORF">AU255_12865</name>
</gene>
<keyword evidence="16" id="KW-1185">Reference proteome</keyword>
<evidence type="ECO:0000256" key="4">
    <source>
        <dbReference type="ARBA" id="ARBA00022559"/>
    </source>
</evidence>
<dbReference type="CDD" id="cd03017">
    <property type="entry name" value="PRX_BCP"/>
    <property type="match status" value="1"/>
</dbReference>
<dbReference type="GO" id="GO:0005737">
    <property type="term" value="C:cytoplasm"/>
    <property type="evidence" value="ECO:0007669"/>
    <property type="project" value="TreeGrafter"/>
</dbReference>
<evidence type="ECO:0000256" key="12">
    <source>
        <dbReference type="ARBA" id="ARBA00049091"/>
    </source>
</evidence>
<evidence type="ECO:0000256" key="10">
    <source>
        <dbReference type="ARBA" id="ARBA00038489"/>
    </source>
</evidence>
<dbReference type="PROSITE" id="PS51352">
    <property type="entry name" value="THIOREDOXIN_2"/>
    <property type="match status" value="1"/>
</dbReference>
<comment type="caution">
    <text evidence="15">The sequence shown here is derived from an EMBL/GenBank/DDBJ whole genome shotgun (WGS) entry which is preliminary data.</text>
</comment>
<dbReference type="PIRSF" id="PIRSF000239">
    <property type="entry name" value="AHPC"/>
    <property type="match status" value="1"/>
</dbReference>
<comment type="catalytic activity">
    <reaction evidence="12">
        <text>a hydroperoxide + [thioredoxin]-dithiol = an alcohol + [thioredoxin]-disulfide + H2O</text>
        <dbReference type="Rhea" id="RHEA:62620"/>
        <dbReference type="Rhea" id="RHEA-COMP:10698"/>
        <dbReference type="Rhea" id="RHEA-COMP:10700"/>
        <dbReference type="ChEBI" id="CHEBI:15377"/>
        <dbReference type="ChEBI" id="CHEBI:29950"/>
        <dbReference type="ChEBI" id="CHEBI:30879"/>
        <dbReference type="ChEBI" id="CHEBI:35924"/>
        <dbReference type="ChEBI" id="CHEBI:50058"/>
        <dbReference type="EC" id="1.11.1.24"/>
    </reaction>
</comment>
<comment type="subunit">
    <text evidence="2">Monomer.</text>
</comment>
<dbReference type="Pfam" id="PF00578">
    <property type="entry name" value="AhpC-TSA"/>
    <property type="match status" value="1"/>
</dbReference>
<dbReference type="InterPro" id="IPR050924">
    <property type="entry name" value="Peroxiredoxin_BCP/PrxQ"/>
</dbReference>
<feature type="active site" description="Cysteine sulfenic acid (-SOH) intermediate; for peroxidase activity" evidence="13">
    <location>
        <position position="46"/>
    </location>
</feature>
<dbReference type="RefSeq" id="WP_080523387.1">
    <property type="nucleotide sequence ID" value="NZ_LPUF01000002.1"/>
</dbReference>
<evidence type="ECO:0000256" key="11">
    <source>
        <dbReference type="ARBA" id="ARBA00042639"/>
    </source>
</evidence>
<keyword evidence="5" id="KW-0049">Antioxidant</keyword>
<dbReference type="GO" id="GO:0045454">
    <property type="term" value="P:cell redox homeostasis"/>
    <property type="evidence" value="ECO:0007669"/>
    <property type="project" value="TreeGrafter"/>
</dbReference>
<evidence type="ECO:0000313" key="15">
    <source>
        <dbReference type="EMBL" id="OQK16007.1"/>
    </source>
</evidence>
<evidence type="ECO:0000256" key="9">
    <source>
        <dbReference type="ARBA" id="ARBA00032824"/>
    </source>
</evidence>
<dbReference type="OrthoDB" id="9812811at2"/>
<evidence type="ECO:0000256" key="2">
    <source>
        <dbReference type="ARBA" id="ARBA00011245"/>
    </source>
</evidence>
<dbReference type="EC" id="1.11.1.24" evidence="3"/>
<dbReference type="FunFam" id="3.40.30.10:FF:000007">
    <property type="entry name" value="Thioredoxin-dependent thiol peroxidase"/>
    <property type="match status" value="1"/>
</dbReference>
<proteinExistence type="inferred from homology"/>
<accession>A0A1V8M367</accession>
<evidence type="ECO:0000256" key="6">
    <source>
        <dbReference type="ARBA" id="ARBA00023002"/>
    </source>
</evidence>
<dbReference type="AlphaFoldDB" id="A0A1V8M367"/>
<sequence length="157" mass="18104">MPTVSLKSKVPDFSAMSTGDKSIQLSDYKGKYVLLYFYPKDNTPGCITEGQNFRDHYDQFTQFNTVILGVSRDSVRVHEGFKSKQGFPFDLLSDKEEVLCNLFDVIKMKNMYGKQVRGIERSTFLIDPEGKLIHEWRKVKVKVHMDEVLQKLAELGE</sequence>
<protein>
    <recommendedName>
        <fullName evidence="3">thioredoxin-dependent peroxiredoxin</fullName>
        <ecNumber evidence="3">1.11.1.24</ecNumber>
    </recommendedName>
    <alternativeName>
        <fullName evidence="9">Thioredoxin peroxidase</fullName>
    </alternativeName>
    <alternativeName>
        <fullName evidence="11">Thioredoxin-dependent peroxiredoxin Bcp</fullName>
    </alternativeName>
</protein>
<dbReference type="GO" id="GO:0034599">
    <property type="term" value="P:cellular response to oxidative stress"/>
    <property type="evidence" value="ECO:0007669"/>
    <property type="project" value="TreeGrafter"/>
</dbReference>
<reference evidence="15 16" key="1">
    <citation type="submission" date="2015-12" db="EMBL/GenBank/DDBJ databases">
        <authorList>
            <person name="Shamseldin A."/>
            <person name="Moawad H."/>
            <person name="Abd El-Rahim W.M."/>
            <person name="Sadowsky M.J."/>
        </authorList>
    </citation>
    <scope>NUCLEOTIDE SEQUENCE [LARGE SCALE GENOMIC DNA]</scope>
    <source>
        <strain evidence="15 16">WF1</strain>
    </source>
</reference>
<keyword evidence="4" id="KW-0575">Peroxidase</keyword>
<dbReference type="Proteomes" id="UP000191980">
    <property type="component" value="Unassembled WGS sequence"/>
</dbReference>
<feature type="domain" description="Thioredoxin" evidence="14">
    <location>
        <begin position="4"/>
        <end position="157"/>
    </location>
</feature>
<evidence type="ECO:0000256" key="5">
    <source>
        <dbReference type="ARBA" id="ARBA00022862"/>
    </source>
</evidence>
<evidence type="ECO:0000256" key="1">
    <source>
        <dbReference type="ARBA" id="ARBA00003330"/>
    </source>
</evidence>
<organism evidence="15 16">
    <name type="scientific">Methyloprofundus sedimenti</name>
    <dbReference type="NCBI Taxonomy" id="1420851"/>
    <lineage>
        <taxon>Bacteria</taxon>
        <taxon>Pseudomonadati</taxon>
        <taxon>Pseudomonadota</taxon>
        <taxon>Gammaproteobacteria</taxon>
        <taxon>Methylococcales</taxon>
        <taxon>Methylococcaceae</taxon>
        <taxon>Methyloprofundus</taxon>
    </lineage>
</organism>
<comment type="function">
    <text evidence="1">Thiol-specific peroxidase that catalyzes the reduction of hydrogen peroxide and organic hydroperoxides to water and alcohols, respectively. Plays a role in cell protection against oxidative stress by detoxifying peroxides and as sensor of hydrogen peroxide-mediated signaling events.</text>
</comment>
<evidence type="ECO:0000313" key="16">
    <source>
        <dbReference type="Proteomes" id="UP000191980"/>
    </source>
</evidence>
<evidence type="ECO:0000259" key="14">
    <source>
        <dbReference type="PROSITE" id="PS51352"/>
    </source>
</evidence>